<evidence type="ECO:0000313" key="1">
    <source>
        <dbReference type="EMBL" id="PIK39465.1"/>
    </source>
</evidence>
<gene>
    <name evidence="1" type="ORF">BSL78_23693</name>
</gene>
<sequence length="52" mass="5765">MIGVTGRTFIESINSMQNACSSGVANYHQDYDVTHPIIKPMARDIDIFFATS</sequence>
<keyword evidence="2" id="KW-1185">Reference proteome</keyword>
<dbReference type="EMBL" id="MRZV01001237">
    <property type="protein sequence ID" value="PIK39465.1"/>
    <property type="molecule type" value="Genomic_DNA"/>
</dbReference>
<reference evidence="1 2" key="1">
    <citation type="journal article" date="2017" name="PLoS Biol.">
        <title>The sea cucumber genome provides insights into morphological evolution and visceral regeneration.</title>
        <authorList>
            <person name="Zhang X."/>
            <person name="Sun L."/>
            <person name="Yuan J."/>
            <person name="Sun Y."/>
            <person name="Gao Y."/>
            <person name="Zhang L."/>
            <person name="Li S."/>
            <person name="Dai H."/>
            <person name="Hamel J.F."/>
            <person name="Liu C."/>
            <person name="Yu Y."/>
            <person name="Liu S."/>
            <person name="Lin W."/>
            <person name="Guo K."/>
            <person name="Jin S."/>
            <person name="Xu P."/>
            <person name="Storey K.B."/>
            <person name="Huan P."/>
            <person name="Zhang T."/>
            <person name="Zhou Y."/>
            <person name="Zhang J."/>
            <person name="Lin C."/>
            <person name="Li X."/>
            <person name="Xing L."/>
            <person name="Huo D."/>
            <person name="Sun M."/>
            <person name="Wang L."/>
            <person name="Mercier A."/>
            <person name="Li F."/>
            <person name="Yang H."/>
            <person name="Xiang J."/>
        </authorList>
    </citation>
    <scope>NUCLEOTIDE SEQUENCE [LARGE SCALE GENOMIC DNA]</scope>
    <source>
        <strain evidence="1">Shaxun</strain>
        <tissue evidence="1">Muscle</tissue>
    </source>
</reference>
<comment type="caution">
    <text evidence="1">The sequence shown here is derived from an EMBL/GenBank/DDBJ whole genome shotgun (WGS) entry which is preliminary data.</text>
</comment>
<dbReference type="AlphaFoldDB" id="A0A2G8JUT9"/>
<proteinExistence type="predicted"/>
<protein>
    <submittedName>
        <fullName evidence="1">Uncharacterized protein</fullName>
    </submittedName>
</protein>
<name>A0A2G8JUT9_STIJA</name>
<organism evidence="1 2">
    <name type="scientific">Stichopus japonicus</name>
    <name type="common">Sea cucumber</name>
    <dbReference type="NCBI Taxonomy" id="307972"/>
    <lineage>
        <taxon>Eukaryota</taxon>
        <taxon>Metazoa</taxon>
        <taxon>Echinodermata</taxon>
        <taxon>Eleutherozoa</taxon>
        <taxon>Echinozoa</taxon>
        <taxon>Holothuroidea</taxon>
        <taxon>Aspidochirotacea</taxon>
        <taxon>Aspidochirotida</taxon>
        <taxon>Stichopodidae</taxon>
        <taxon>Apostichopus</taxon>
    </lineage>
</organism>
<evidence type="ECO:0000313" key="2">
    <source>
        <dbReference type="Proteomes" id="UP000230750"/>
    </source>
</evidence>
<accession>A0A2G8JUT9</accession>
<dbReference type="Proteomes" id="UP000230750">
    <property type="component" value="Unassembled WGS sequence"/>
</dbReference>